<gene>
    <name evidence="1" type="ORF">HPB47_015092</name>
</gene>
<dbReference type="Proteomes" id="UP000805193">
    <property type="component" value="Unassembled WGS sequence"/>
</dbReference>
<dbReference type="EMBL" id="JABSTQ010003631">
    <property type="protein sequence ID" value="KAG0443284.1"/>
    <property type="molecule type" value="Genomic_DNA"/>
</dbReference>
<evidence type="ECO:0000313" key="2">
    <source>
        <dbReference type="Proteomes" id="UP000805193"/>
    </source>
</evidence>
<keyword evidence="2" id="KW-1185">Reference proteome</keyword>
<proteinExistence type="predicted"/>
<comment type="caution">
    <text evidence="1">The sequence shown here is derived from an EMBL/GenBank/DDBJ whole genome shotgun (WGS) entry which is preliminary data.</text>
</comment>
<protein>
    <submittedName>
        <fullName evidence="1">Uncharacterized protein</fullName>
    </submittedName>
</protein>
<accession>A0AC60QWA7</accession>
<organism evidence="1 2">
    <name type="scientific">Ixodes persulcatus</name>
    <name type="common">Taiga tick</name>
    <dbReference type="NCBI Taxonomy" id="34615"/>
    <lineage>
        <taxon>Eukaryota</taxon>
        <taxon>Metazoa</taxon>
        <taxon>Ecdysozoa</taxon>
        <taxon>Arthropoda</taxon>
        <taxon>Chelicerata</taxon>
        <taxon>Arachnida</taxon>
        <taxon>Acari</taxon>
        <taxon>Parasitiformes</taxon>
        <taxon>Ixodida</taxon>
        <taxon>Ixodoidea</taxon>
        <taxon>Ixodidae</taxon>
        <taxon>Ixodinae</taxon>
        <taxon>Ixodes</taxon>
    </lineage>
</organism>
<reference evidence="1 2" key="1">
    <citation type="journal article" date="2020" name="Cell">
        <title>Large-Scale Comparative Analyses of Tick Genomes Elucidate Their Genetic Diversity and Vector Capacities.</title>
        <authorList>
            <consortium name="Tick Genome and Microbiome Consortium (TIGMIC)"/>
            <person name="Jia N."/>
            <person name="Wang J."/>
            <person name="Shi W."/>
            <person name="Du L."/>
            <person name="Sun Y."/>
            <person name="Zhan W."/>
            <person name="Jiang J.F."/>
            <person name="Wang Q."/>
            <person name="Zhang B."/>
            <person name="Ji P."/>
            <person name="Bell-Sakyi L."/>
            <person name="Cui X.M."/>
            <person name="Yuan T.T."/>
            <person name="Jiang B.G."/>
            <person name="Yang W.F."/>
            <person name="Lam T.T."/>
            <person name="Chang Q.C."/>
            <person name="Ding S.J."/>
            <person name="Wang X.J."/>
            <person name="Zhu J.G."/>
            <person name="Ruan X.D."/>
            <person name="Zhao L."/>
            <person name="Wei J.T."/>
            <person name="Ye R.Z."/>
            <person name="Que T.C."/>
            <person name="Du C.H."/>
            <person name="Zhou Y.H."/>
            <person name="Cheng J.X."/>
            <person name="Dai P.F."/>
            <person name="Guo W.B."/>
            <person name="Han X.H."/>
            <person name="Huang E.J."/>
            <person name="Li L.F."/>
            <person name="Wei W."/>
            <person name="Gao Y.C."/>
            <person name="Liu J.Z."/>
            <person name="Shao H.Z."/>
            <person name="Wang X."/>
            <person name="Wang C.C."/>
            <person name="Yang T.C."/>
            <person name="Huo Q.B."/>
            <person name="Li W."/>
            <person name="Chen H.Y."/>
            <person name="Chen S.E."/>
            <person name="Zhou L.G."/>
            <person name="Ni X.B."/>
            <person name="Tian J.H."/>
            <person name="Sheng Y."/>
            <person name="Liu T."/>
            <person name="Pan Y.S."/>
            <person name="Xia L.Y."/>
            <person name="Li J."/>
            <person name="Zhao F."/>
            <person name="Cao W.C."/>
        </authorList>
    </citation>
    <scope>NUCLEOTIDE SEQUENCE [LARGE SCALE GENOMIC DNA]</scope>
    <source>
        <strain evidence="1">Iper-2018</strain>
    </source>
</reference>
<evidence type="ECO:0000313" key="1">
    <source>
        <dbReference type="EMBL" id="KAG0443284.1"/>
    </source>
</evidence>
<sequence>MSFSCQLEQQDLDGDSDRRRVLLRFISSAKPATPFKITLVVNTDTFFDVPLKTINVSRYVKAAINFIIIISHAIPEDLRLEVIVVDRTQEPGLLASIDDSGCGIDDVSAAKTQVAVADVKEDPDATVECDTVSLICPLKRARLWHPAAAPTVGTNSALTPWPT</sequence>
<name>A0AC60QWA7_IXOPE</name>